<sequence>MEDCSHFTVHHLSSIEKCAEFLQHHTGTLTCCVCKSKKPEVWFCISPDCLQAFCYDGGCDHSYLHFKENKTHCLHLSLPSMRLCCYLCVKECNIENNTRSLNGVRRGSNCSIEFCRNTAAANNSGESADEDSDDEYRLTKDHKPTGLTGLQNIGNTCYMNAALQALSNTPPLTDYFLTCFPEYPCHQSDKPLNLSRAYHRLIQEIWHTKRPGYVTPTSILYTMRSAYPMFRGFHQHDTQEFLRCFMDQLHEELKEPELEIVPSRRHSYKGTSRKQSLEQNHLAIPEEDNDECSDNDDELKSLTNADSSSEGVDEYETCDSGVSERSSLSEETSERMNLTKKLERHLFAKMNHGNKTTMCQKNKKYHVKYNSIISEIFDGKLLSSVQCLTCNRVSSRVEAFQDLSLPIPTRDHVTVLHQSSTNLCSVHKLSDIYTNQQLFQNWIFWFWDMMSKWIWGPTVGLHDCLAAFFSADELKGDNMYSCEKCKKLRNGIKFSKLLELPEVLCIHLKRFRHELMFSSKITSYVTFPIDGVDLRPYVHKDCTSQVTTYKLVSAICHHGTIGSGGHYTCYSLNPINEQWYEFDDQCVTLVSAETVRGSEAYVLFYKKNSPLTNRIRTQMRQVQVNKSLPNCSQEACFISTRWLSKFNTFAEPGPIDNYDFMCHHNRVKPTHESQINHYATMVSGQIWDYLHSKFDGGPKCTNNQLQRCEVCYAEYIEMMLRNRAETETKNFAKLREESSSHDGLTEYAISMSWFKCWDSFLDGGISEPPGPIDNSKLIDKSDGHTLEEIDYVSVSEIQWEYLWKIYGGGPVVEIKELQAPVESIADANLNQTNTPLEKLCEVDEFIQEEPNIITFETEKLEISGQDPVDVPMTLITDEQQQECSVVKKIN</sequence>
<feature type="domain" description="USP" evidence="15">
    <location>
        <begin position="148"/>
        <end position="608"/>
    </location>
</feature>
<proteinExistence type="inferred from homology"/>
<evidence type="ECO:0000256" key="9">
    <source>
        <dbReference type="ARBA" id="ARBA00022737"/>
    </source>
</evidence>
<feature type="compositionally biased region" description="Polar residues" evidence="14">
    <location>
        <begin position="301"/>
        <end position="310"/>
    </location>
</feature>
<dbReference type="Gene3D" id="3.30.2230.10">
    <property type="entry name" value="DUSP-like"/>
    <property type="match status" value="2"/>
</dbReference>
<dbReference type="InterPro" id="IPR001394">
    <property type="entry name" value="Peptidase_C19_UCH"/>
</dbReference>
<keyword evidence="6" id="KW-0963">Cytoplasm</keyword>
<dbReference type="AlphaFoldDB" id="A0A6G0Z7D7"/>
<evidence type="ECO:0000256" key="3">
    <source>
        <dbReference type="ARBA" id="ARBA00004556"/>
    </source>
</evidence>
<dbReference type="SUPFAM" id="SSF54001">
    <property type="entry name" value="Cysteine proteinases"/>
    <property type="match status" value="1"/>
</dbReference>
<dbReference type="Pfam" id="PF00443">
    <property type="entry name" value="UCH"/>
    <property type="match status" value="1"/>
</dbReference>
<dbReference type="InterPro" id="IPR035927">
    <property type="entry name" value="DUSP-like_sf"/>
</dbReference>
<dbReference type="PANTHER" id="PTHR21646:SF86">
    <property type="entry name" value="UBIQUITIN CARBOXYL-TERMINAL HYDROLASE"/>
    <property type="match status" value="1"/>
</dbReference>
<dbReference type="PROSITE" id="PS51283">
    <property type="entry name" value="DUSP"/>
    <property type="match status" value="2"/>
</dbReference>
<feature type="compositionally biased region" description="Acidic residues" evidence="14">
    <location>
        <begin position="285"/>
        <end position="297"/>
    </location>
</feature>
<dbReference type="SUPFAM" id="SSF143791">
    <property type="entry name" value="DUSP-like"/>
    <property type="match status" value="2"/>
</dbReference>
<dbReference type="PROSITE" id="PS00972">
    <property type="entry name" value="USP_1"/>
    <property type="match status" value="1"/>
</dbReference>
<gene>
    <name evidence="18" type="ORF">FWK35_00006042</name>
</gene>
<dbReference type="PANTHER" id="PTHR21646">
    <property type="entry name" value="UBIQUITIN CARBOXYL-TERMINAL HYDROLASE"/>
    <property type="match status" value="1"/>
</dbReference>
<dbReference type="GO" id="GO:0008270">
    <property type="term" value="F:zinc ion binding"/>
    <property type="evidence" value="ECO:0007669"/>
    <property type="project" value="UniProtKB-KW"/>
</dbReference>
<evidence type="ECO:0000256" key="5">
    <source>
        <dbReference type="ARBA" id="ARBA00012759"/>
    </source>
</evidence>
<dbReference type="OrthoDB" id="73004at2759"/>
<dbReference type="GO" id="GO:0016579">
    <property type="term" value="P:protein deubiquitination"/>
    <property type="evidence" value="ECO:0007669"/>
    <property type="project" value="InterPro"/>
</dbReference>
<dbReference type="Gene3D" id="3.30.40.10">
    <property type="entry name" value="Zinc/RING finger domain, C3HC4 (zinc finger)"/>
    <property type="match status" value="1"/>
</dbReference>
<dbReference type="InterPro" id="IPR038765">
    <property type="entry name" value="Papain-like_cys_pep_sf"/>
</dbReference>
<keyword evidence="19" id="KW-1185">Reference proteome</keyword>
<evidence type="ECO:0000256" key="4">
    <source>
        <dbReference type="ARBA" id="ARBA00008269"/>
    </source>
</evidence>
<dbReference type="Pfam" id="PF06337">
    <property type="entry name" value="DUSP"/>
    <property type="match status" value="2"/>
</dbReference>
<accession>A0A6G0Z7D7</accession>
<evidence type="ECO:0000313" key="19">
    <source>
        <dbReference type="Proteomes" id="UP000478052"/>
    </source>
</evidence>
<dbReference type="PROSITE" id="PS50235">
    <property type="entry name" value="USP_3"/>
    <property type="match status" value="1"/>
</dbReference>
<dbReference type="PROSITE" id="PS50271">
    <property type="entry name" value="ZF_UBP"/>
    <property type="match status" value="1"/>
</dbReference>
<evidence type="ECO:0000256" key="14">
    <source>
        <dbReference type="SAM" id="MobiDB-lite"/>
    </source>
</evidence>
<dbReference type="GO" id="GO:0005813">
    <property type="term" value="C:centrosome"/>
    <property type="evidence" value="ECO:0007669"/>
    <property type="project" value="UniProtKB-SubCell"/>
</dbReference>
<dbReference type="Proteomes" id="UP000478052">
    <property type="component" value="Unassembled WGS sequence"/>
</dbReference>
<keyword evidence="11" id="KW-0862">Zinc</keyword>
<dbReference type="SMART" id="SM00695">
    <property type="entry name" value="DUSP"/>
    <property type="match status" value="2"/>
</dbReference>
<keyword evidence="12" id="KW-0206">Cytoskeleton</keyword>
<dbReference type="CDD" id="cd02674">
    <property type="entry name" value="Peptidase_C19R"/>
    <property type="match status" value="1"/>
</dbReference>
<evidence type="ECO:0000256" key="13">
    <source>
        <dbReference type="PROSITE-ProRule" id="PRU00502"/>
    </source>
</evidence>
<feature type="domain" description="UBP-type" evidence="16">
    <location>
        <begin position="7"/>
        <end position="112"/>
    </location>
</feature>
<evidence type="ECO:0000313" key="18">
    <source>
        <dbReference type="EMBL" id="KAF0766511.1"/>
    </source>
</evidence>
<dbReference type="Gene3D" id="3.90.70.10">
    <property type="entry name" value="Cysteine proteinases"/>
    <property type="match status" value="1"/>
</dbReference>
<dbReference type="InterPro" id="IPR018200">
    <property type="entry name" value="USP_CS"/>
</dbReference>
<dbReference type="InterPro" id="IPR001607">
    <property type="entry name" value="Znf_UBP"/>
</dbReference>
<feature type="domain" description="DUSP" evidence="17">
    <location>
        <begin position="609"/>
        <end position="706"/>
    </location>
</feature>
<reference evidence="18 19" key="1">
    <citation type="submission" date="2019-08" db="EMBL/GenBank/DDBJ databases">
        <title>Whole genome of Aphis craccivora.</title>
        <authorList>
            <person name="Voronova N.V."/>
            <person name="Shulinski R.S."/>
            <person name="Bandarenka Y.V."/>
            <person name="Zhorov D.G."/>
            <person name="Warner D."/>
        </authorList>
    </citation>
    <scope>NUCLEOTIDE SEQUENCE [LARGE SCALE GENOMIC DNA]</scope>
    <source>
        <strain evidence="18">180601</strain>
        <tissue evidence="18">Whole Body</tissue>
    </source>
</reference>
<evidence type="ECO:0000256" key="1">
    <source>
        <dbReference type="ARBA" id="ARBA00000707"/>
    </source>
</evidence>
<evidence type="ECO:0000256" key="12">
    <source>
        <dbReference type="ARBA" id="ARBA00023212"/>
    </source>
</evidence>
<keyword evidence="10 13" id="KW-0863">Zinc-finger</keyword>
<evidence type="ECO:0000256" key="10">
    <source>
        <dbReference type="ARBA" id="ARBA00022771"/>
    </source>
</evidence>
<feature type="region of interest" description="Disordered" evidence="14">
    <location>
        <begin position="264"/>
        <end position="334"/>
    </location>
</feature>
<evidence type="ECO:0000256" key="7">
    <source>
        <dbReference type="ARBA" id="ARBA00022583"/>
    </source>
</evidence>
<dbReference type="EMBL" id="VUJU01001177">
    <property type="protein sequence ID" value="KAF0766511.1"/>
    <property type="molecule type" value="Genomic_DNA"/>
</dbReference>
<evidence type="ECO:0000256" key="6">
    <source>
        <dbReference type="ARBA" id="ARBA00022490"/>
    </source>
</evidence>
<organism evidence="18 19">
    <name type="scientific">Aphis craccivora</name>
    <name type="common">Cowpea aphid</name>
    <dbReference type="NCBI Taxonomy" id="307492"/>
    <lineage>
        <taxon>Eukaryota</taxon>
        <taxon>Metazoa</taxon>
        <taxon>Ecdysozoa</taxon>
        <taxon>Arthropoda</taxon>
        <taxon>Hexapoda</taxon>
        <taxon>Insecta</taxon>
        <taxon>Pterygota</taxon>
        <taxon>Neoptera</taxon>
        <taxon>Paraneoptera</taxon>
        <taxon>Hemiptera</taxon>
        <taxon>Sternorrhyncha</taxon>
        <taxon>Aphidomorpha</taxon>
        <taxon>Aphidoidea</taxon>
        <taxon>Aphididae</taxon>
        <taxon>Aphidini</taxon>
        <taxon>Aphis</taxon>
        <taxon>Aphis</taxon>
    </lineage>
</organism>
<dbReference type="SUPFAM" id="SSF57850">
    <property type="entry name" value="RING/U-box"/>
    <property type="match status" value="1"/>
</dbReference>
<keyword evidence="8" id="KW-0479">Metal-binding</keyword>
<evidence type="ECO:0000256" key="8">
    <source>
        <dbReference type="ARBA" id="ARBA00022723"/>
    </source>
</evidence>
<dbReference type="InterPro" id="IPR028889">
    <property type="entry name" value="USP"/>
</dbReference>
<dbReference type="InterPro" id="IPR006615">
    <property type="entry name" value="Pept_C19_DUSP"/>
</dbReference>
<evidence type="ECO:0000259" key="16">
    <source>
        <dbReference type="PROSITE" id="PS50271"/>
    </source>
</evidence>
<protein>
    <recommendedName>
        <fullName evidence="5">ubiquitinyl hydrolase 1</fullName>
        <ecNumber evidence="5">3.4.19.12</ecNumber>
    </recommendedName>
</protein>
<comment type="subcellular location">
    <subcellularLocation>
        <location evidence="2">Cytoplasm</location>
        <location evidence="2">Cytoskeleton</location>
        <location evidence="2">Microtubule organizing center</location>
        <location evidence="2">Centrosome</location>
    </subcellularLocation>
    <subcellularLocation>
        <location evidence="3">Cytoplasm</location>
        <location evidence="3">Perinuclear region</location>
    </subcellularLocation>
</comment>
<dbReference type="InterPro" id="IPR050185">
    <property type="entry name" value="Ub_carboxyl-term_hydrolase"/>
</dbReference>
<evidence type="ECO:0000259" key="17">
    <source>
        <dbReference type="PROSITE" id="PS51283"/>
    </source>
</evidence>
<dbReference type="EC" id="3.4.19.12" evidence="5"/>
<evidence type="ECO:0000259" key="15">
    <source>
        <dbReference type="PROSITE" id="PS50235"/>
    </source>
</evidence>
<evidence type="ECO:0000256" key="2">
    <source>
        <dbReference type="ARBA" id="ARBA00004300"/>
    </source>
</evidence>
<keyword evidence="18" id="KW-0378">Hydrolase</keyword>
<name>A0A6G0Z7D7_APHCR</name>
<dbReference type="GO" id="GO:0004843">
    <property type="term" value="F:cysteine-type deubiquitinase activity"/>
    <property type="evidence" value="ECO:0007669"/>
    <property type="project" value="UniProtKB-EC"/>
</dbReference>
<dbReference type="GO" id="GO:0006897">
    <property type="term" value="P:endocytosis"/>
    <property type="evidence" value="ECO:0007669"/>
    <property type="project" value="UniProtKB-KW"/>
</dbReference>
<keyword evidence="7" id="KW-0254">Endocytosis</keyword>
<feature type="domain" description="DUSP" evidence="17">
    <location>
        <begin position="722"/>
        <end position="818"/>
    </location>
</feature>
<dbReference type="GO" id="GO:0048471">
    <property type="term" value="C:perinuclear region of cytoplasm"/>
    <property type="evidence" value="ECO:0007669"/>
    <property type="project" value="UniProtKB-SubCell"/>
</dbReference>
<dbReference type="InterPro" id="IPR013083">
    <property type="entry name" value="Znf_RING/FYVE/PHD"/>
</dbReference>
<comment type="catalytic activity">
    <reaction evidence="1">
        <text>Thiol-dependent hydrolysis of ester, thioester, amide, peptide and isopeptide bonds formed by the C-terminal Gly of ubiquitin (a 76-residue protein attached to proteins as an intracellular targeting signal).</text>
        <dbReference type="EC" id="3.4.19.12"/>
    </reaction>
</comment>
<keyword evidence="9" id="KW-0677">Repeat</keyword>
<comment type="caution">
    <text evidence="18">The sequence shown here is derived from an EMBL/GenBank/DDBJ whole genome shotgun (WGS) entry which is preliminary data.</text>
</comment>
<evidence type="ECO:0000256" key="11">
    <source>
        <dbReference type="ARBA" id="ARBA00022833"/>
    </source>
</evidence>
<comment type="similarity">
    <text evidence="4">Belongs to the peptidase C19 family. USP20/USP33 subfamily.</text>
</comment>